<name>A0ABU4DN42_9DEIO</name>
<organism evidence="1 2">
    <name type="scientific">Deinococcus arenicola</name>
    <dbReference type="NCBI Taxonomy" id="2994950"/>
    <lineage>
        <taxon>Bacteria</taxon>
        <taxon>Thermotogati</taxon>
        <taxon>Deinococcota</taxon>
        <taxon>Deinococci</taxon>
        <taxon>Deinococcales</taxon>
        <taxon>Deinococcaceae</taxon>
        <taxon>Deinococcus</taxon>
    </lineage>
</organism>
<accession>A0ABU4DN42</accession>
<dbReference type="InterPro" id="IPR011989">
    <property type="entry name" value="ARM-like"/>
</dbReference>
<dbReference type="Gene3D" id="1.25.10.10">
    <property type="entry name" value="Leucine-rich Repeat Variant"/>
    <property type="match status" value="1"/>
</dbReference>
<evidence type="ECO:0000313" key="2">
    <source>
        <dbReference type="Proteomes" id="UP001276150"/>
    </source>
</evidence>
<dbReference type="Pfam" id="PF01816">
    <property type="entry name" value="LRV"/>
    <property type="match status" value="1"/>
</dbReference>
<proteinExistence type="predicted"/>
<reference evidence="1 2" key="1">
    <citation type="submission" date="2022-11" db="EMBL/GenBank/DDBJ databases">
        <title>Deinococcus ZS9-10, Low Temperature and Draught-tolerating, UV-resistant Bacteria from Continental Antarctica.</title>
        <authorList>
            <person name="Cheng L."/>
        </authorList>
    </citation>
    <scope>NUCLEOTIDE SEQUENCE [LARGE SCALE GENOMIC DNA]</scope>
    <source>
        <strain evidence="1 2">ZS9-10</strain>
    </source>
</reference>
<gene>
    <name evidence="1" type="ORF">ORD21_02740</name>
</gene>
<sequence>MTLLAESSTPETHAAVAAHPNTPAAVLGRLAADYPTEVLGNPALNLLRLAHPGLLDGWPTEGVLNMVASPQAPSWLRRSALTHADARLQVAVAAHPVLNAHELMGLAHHPLWKVRARVAARPDLSPELIEVLLQDTDYGVRLVLAGRADLQPDAVERLKQDVSLLVRQAMAQRE</sequence>
<dbReference type="SUPFAM" id="SSF48371">
    <property type="entry name" value="ARM repeat"/>
    <property type="match status" value="1"/>
</dbReference>
<dbReference type="InterPro" id="IPR016024">
    <property type="entry name" value="ARM-type_fold"/>
</dbReference>
<evidence type="ECO:0000313" key="1">
    <source>
        <dbReference type="EMBL" id="MDV6373514.1"/>
    </source>
</evidence>
<dbReference type="EMBL" id="JAPMIV010000003">
    <property type="protein sequence ID" value="MDV6373514.1"/>
    <property type="molecule type" value="Genomic_DNA"/>
</dbReference>
<dbReference type="Proteomes" id="UP001276150">
    <property type="component" value="Unassembled WGS sequence"/>
</dbReference>
<dbReference type="InterPro" id="IPR004830">
    <property type="entry name" value="LRR_variant"/>
</dbReference>
<keyword evidence="2" id="KW-1185">Reference proteome</keyword>
<protein>
    <submittedName>
        <fullName evidence="1">Uncharacterized protein</fullName>
    </submittedName>
</protein>
<dbReference type="RefSeq" id="WP_317638824.1">
    <property type="nucleotide sequence ID" value="NZ_JAPMIV010000003.1"/>
</dbReference>
<comment type="caution">
    <text evidence="1">The sequence shown here is derived from an EMBL/GenBank/DDBJ whole genome shotgun (WGS) entry which is preliminary data.</text>
</comment>